<feature type="domain" description="Major facilitator superfamily (MFS) profile" evidence="11">
    <location>
        <begin position="40"/>
        <end position="506"/>
    </location>
</feature>
<dbReference type="FunFam" id="1.20.1250.20:FF:000043">
    <property type="entry name" value="sugar transporter ERD6-like 6"/>
    <property type="match status" value="1"/>
</dbReference>
<comment type="subcellular location">
    <subcellularLocation>
        <location evidence="1">Membrane</location>
        <topology evidence="1">Multi-pass membrane protein</topology>
    </subcellularLocation>
</comment>
<proteinExistence type="inferred from homology"/>
<dbReference type="PROSITE" id="PS00216">
    <property type="entry name" value="SUGAR_TRANSPORT_1"/>
    <property type="match status" value="1"/>
</dbReference>
<feature type="compositionally biased region" description="Low complexity" evidence="9">
    <location>
        <begin position="8"/>
        <end position="17"/>
    </location>
</feature>
<feature type="transmembrane region" description="Helical" evidence="10">
    <location>
        <begin position="315"/>
        <end position="335"/>
    </location>
</feature>
<evidence type="ECO:0000256" key="1">
    <source>
        <dbReference type="ARBA" id="ARBA00004141"/>
    </source>
</evidence>
<evidence type="ECO:0000256" key="5">
    <source>
        <dbReference type="ARBA" id="ARBA00022692"/>
    </source>
</evidence>
<dbReference type="SUPFAM" id="SSF103473">
    <property type="entry name" value="MFS general substrate transporter"/>
    <property type="match status" value="1"/>
</dbReference>
<dbReference type="InterPro" id="IPR003663">
    <property type="entry name" value="Sugar/inositol_transpt"/>
</dbReference>
<comment type="similarity">
    <text evidence="2 8">Belongs to the major facilitator superfamily. Sugar transporter (TC 2.A.1.1) family.</text>
</comment>
<evidence type="ECO:0000256" key="3">
    <source>
        <dbReference type="ARBA" id="ARBA00022448"/>
    </source>
</evidence>
<name>A0AAE0A5H7_9ROSI</name>
<evidence type="ECO:0000256" key="10">
    <source>
        <dbReference type="SAM" id="Phobius"/>
    </source>
</evidence>
<dbReference type="InterPro" id="IPR044775">
    <property type="entry name" value="MFS_ERD6/Tret1-like"/>
</dbReference>
<feature type="transmembrane region" description="Helical" evidence="10">
    <location>
        <begin position="453"/>
        <end position="472"/>
    </location>
</feature>
<dbReference type="InterPro" id="IPR036259">
    <property type="entry name" value="MFS_trans_sf"/>
</dbReference>
<dbReference type="NCBIfam" id="TIGR00879">
    <property type="entry name" value="SP"/>
    <property type="match status" value="1"/>
</dbReference>
<dbReference type="PANTHER" id="PTHR48021">
    <property type="match status" value="1"/>
</dbReference>
<dbReference type="GO" id="GO:0016020">
    <property type="term" value="C:membrane"/>
    <property type="evidence" value="ECO:0007669"/>
    <property type="project" value="UniProtKB-SubCell"/>
</dbReference>
<feature type="transmembrane region" description="Helical" evidence="10">
    <location>
        <begin position="211"/>
        <end position="232"/>
    </location>
</feature>
<keyword evidence="5 10" id="KW-0812">Transmembrane</keyword>
<dbReference type="InterPro" id="IPR005828">
    <property type="entry name" value="MFS_sugar_transport-like"/>
</dbReference>
<dbReference type="Gene3D" id="1.20.1250.20">
    <property type="entry name" value="MFS general substrate transporter like domains"/>
    <property type="match status" value="1"/>
</dbReference>
<evidence type="ECO:0000313" key="12">
    <source>
        <dbReference type="EMBL" id="KAK3200369.1"/>
    </source>
</evidence>
<feature type="transmembrane region" description="Helical" evidence="10">
    <location>
        <begin position="416"/>
        <end position="441"/>
    </location>
</feature>
<evidence type="ECO:0000256" key="8">
    <source>
        <dbReference type="RuleBase" id="RU003346"/>
    </source>
</evidence>
<evidence type="ECO:0000256" key="2">
    <source>
        <dbReference type="ARBA" id="ARBA00010992"/>
    </source>
</evidence>
<evidence type="ECO:0000256" key="9">
    <source>
        <dbReference type="SAM" id="MobiDB-lite"/>
    </source>
</evidence>
<evidence type="ECO:0000256" key="6">
    <source>
        <dbReference type="ARBA" id="ARBA00022989"/>
    </source>
</evidence>
<accession>A0AAE0A5H7</accession>
<evidence type="ECO:0000256" key="7">
    <source>
        <dbReference type="ARBA" id="ARBA00023136"/>
    </source>
</evidence>
<dbReference type="AlphaFoldDB" id="A0AAE0A5H7"/>
<comment type="caution">
    <text evidence="12">The sequence shown here is derived from an EMBL/GenBank/DDBJ whole genome shotgun (WGS) entry which is preliminary data.</text>
</comment>
<dbReference type="EMBL" id="JANJYJ010000007">
    <property type="protein sequence ID" value="KAK3200369.1"/>
    <property type="molecule type" value="Genomic_DNA"/>
</dbReference>
<dbReference type="InterPro" id="IPR005829">
    <property type="entry name" value="Sugar_transporter_CS"/>
</dbReference>
<evidence type="ECO:0000256" key="4">
    <source>
        <dbReference type="ARBA" id="ARBA00022597"/>
    </source>
</evidence>
<dbReference type="Proteomes" id="UP001281410">
    <property type="component" value="Unassembled WGS sequence"/>
</dbReference>
<feature type="transmembrane region" description="Helical" evidence="10">
    <location>
        <begin position="355"/>
        <end position="375"/>
    </location>
</feature>
<feature type="transmembrane region" description="Helical" evidence="10">
    <location>
        <begin position="123"/>
        <end position="144"/>
    </location>
</feature>
<dbReference type="InterPro" id="IPR050549">
    <property type="entry name" value="MFS_Trehalose_Transporter"/>
</dbReference>
<dbReference type="PANTHER" id="PTHR48021:SF3">
    <property type="entry name" value="MAJOR FACILITATOR SUPERFAMILY (MFS) PROFILE DOMAIN-CONTAINING PROTEIN"/>
    <property type="match status" value="1"/>
</dbReference>
<dbReference type="PROSITE" id="PS50850">
    <property type="entry name" value="MFS"/>
    <property type="match status" value="1"/>
</dbReference>
<feature type="transmembrane region" description="Helical" evidence="10">
    <location>
        <begin position="156"/>
        <end position="176"/>
    </location>
</feature>
<reference evidence="12" key="1">
    <citation type="journal article" date="2023" name="Plant J.">
        <title>Genome sequences and population genomics provide insights into the demographic history, inbreeding, and mutation load of two 'living fossil' tree species of Dipteronia.</title>
        <authorList>
            <person name="Feng Y."/>
            <person name="Comes H.P."/>
            <person name="Chen J."/>
            <person name="Zhu S."/>
            <person name="Lu R."/>
            <person name="Zhang X."/>
            <person name="Li P."/>
            <person name="Qiu J."/>
            <person name="Olsen K.M."/>
            <person name="Qiu Y."/>
        </authorList>
    </citation>
    <scope>NUCLEOTIDE SEQUENCE</scope>
    <source>
        <strain evidence="12">NBL</strain>
    </source>
</reference>
<keyword evidence="6 10" id="KW-1133">Transmembrane helix</keyword>
<feature type="transmembrane region" description="Helical" evidence="10">
    <location>
        <begin position="382"/>
        <end position="404"/>
    </location>
</feature>
<feature type="region of interest" description="Disordered" evidence="9">
    <location>
        <begin position="1"/>
        <end position="25"/>
    </location>
</feature>
<keyword evidence="7 10" id="KW-0472">Membrane</keyword>
<dbReference type="Pfam" id="PF00083">
    <property type="entry name" value="Sugar_tr"/>
    <property type="match status" value="1"/>
</dbReference>
<feature type="transmembrane region" description="Helical" evidence="10">
    <location>
        <begin position="35"/>
        <end position="61"/>
    </location>
</feature>
<dbReference type="GO" id="GO:0051119">
    <property type="term" value="F:sugar transmembrane transporter activity"/>
    <property type="evidence" value="ECO:0007669"/>
    <property type="project" value="InterPro"/>
</dbReference>
<dbReference type="CDD" id="cd17358">
    <property type="entry name" value="MFS_GLUT6_8_Class3_like"/>
    <property type="match status" value="1"/>
</dbReference>
<feature type="transmembrane region" description="Helical" evidence="10">
    <location>
        <begin position="478"/>
        <end position="499"/>
    </location>
</feature>
<protein>
    <recommendedName>
        <fullName evidence="11">Major facilitator superfamily (MFS) profile domain-containing protein</fullName>
    </recommendedName>
</protein>
<feature type="transmembrane region" description="Helical" evidence="10">
    <location>
        <begin position="182"/>
        <end position="199"/>
    </location>
</feature>
<evidence type="ECO:0000313" key="13">
    <source>
        <dbReference type="Proteomes" id="UP001281410"/>
    </source>
</evidence>
<sequence>MERESTEGAGLINSSLLGNGGGSGDEAESGSSATAILVFSTFIAVCGSFIFGTSVNALLTLKFKRKKNKIDQSVESVSISHIYFCVIDWYIVTNAYMTTLQIGYSSPAEKGIIDDLGLSVAEYSVFGSIMSIGAMLGAVMSGWIADLMGRRGAMGISDIFCIMGWLAIIFSKAAWLLDFGRLFIGCGVGILSYVVPVYISEIAPKNLRGRFATVLQVMIASGSAITFFIGAIVSWRALALIEIIPCLVQLLGLFIIPESPRWLAKIGQEKECEAAIHRLRGGSADISQEAAEISDYTKNLQLLPEGRFLDLFQQIYARSLTVGVGLMVLQQLGGANGISFYASSIFESLGLSGKLGTIVMAVIQVPMAIFGILLLDKSGRRPLLMISAAGTCIGCLIAGLSFSLKDHRLWKEVTPALAFVGIQVYVGSFAFGLAGIPWLIMSEIFPINMKGSAGSLVSLVNWFSSWIVSYIFNFLMEWSSAGTFFIFSGIGGLTVLFGAKIVPETKDRTLEEIQASMNPLTAARRQTSWN</sequence>
<organism evidence="12 13">
    <name type="scientific">Dipteronia sinensis</name>
    <dbReference type="NCBI Taxonomy" id="43782"/>
    <lineage>
        <taxon>Eukaryota</taxon>
        <taxon>Viridiplantae</taxon>
        <taxon>Streptophyta</taxon>
        <taxon>Embryophyta</taxon>
        <taxon>Tracheophyta</taxon>
        <taxon>Spermatophyta</taxon>
        <taxon>Magnoliopsida</taxon>
        <taxon>eudicotyledons</taxon>
        <taxon>Gunneridae</taxon>
        <taxon>Pentapetalae</taxon>
        <taxon>rosids</taxon>
        <taxon>malvids</taxon>
        <taxon>Sapindales</taxon>
        <taxon>Sapindaceae</taxon>
        <taxon>Hippocastanoideae</taxon>
        <taxon>Acereae</taxon>
        <taxon>Dipteronia</taxon>
    </lineage>
</organism>
<gene>
    <name evidence="12" type="ORF">Dsin_023784</name>
</gene>
<keyword evidence="13" id="KW-1185">Reference proteome</keyword>
<evidence type="ECO:0000259" key="11">
    <source>
        <dbReference type="PROSITE" id="PS50850"/>
    </source>
</evidence>
<feature type="transmembrane region" description="Helical" evidence="10">
    <location>
        <begin position="82"/>
        <end position="103"/>
    </location>
</feature>
<dbReference type="PRINTS" id="PR00171">
    <property type="entry name" value="SUGRTRNSPORT"/>
</dbReference>
<dbReference type="InterPro" id="IPR020846">
    <property type="entry name" value="MFS_dom"/>
</dbReference>
<keyword evidence="4" id="KW-0762">Sugar transport</keyword>
<keyword evidence="3 8" id="KW-0813">Transport</keyword>
<feature type="transmembrane region" description="Helical" evidence="10">
    <location>
        <begin position="238"/>
        <end position="256"/>
    </location>
</feature>